<dbReference type="AlphaFoldDB" id="A0A2P7MQN5"/>
<accession>A0A2P7MQN5</accession>
<dbReference type="RefSeq" id="WP_106633109.1">
    <property type="nucleotide sequence ID" value="NZ_PXXO01000021.1"/>
</dbReference>
<gene>
    <name evidence="1" type="ORF">C7K55_12750</name>
</gene>
<dbReference type="InterPro" id="IPR019734">
    <property type="entry name" value="TPR_rpt"/>
</dbReference>
<dbReference type="OrthoDB" id="485389at2"/>
<dbReference type="InterPro" id="IPR011990">
    <property type="entry name" value="TPR-like_helical_dom_sf"/>
</dbReference>
<evidence type="ECO:0000313" key="2">
    <source>
        <dbReference type="Proteomes" id="UP000243002"/>
    </source>
</evidence>
<proteinExistence type="predicted"/>
<comment type="caution">
    <text evidence="1">The sequence shown here is derived from an EMBL/GenBank/DDBJ whole genome shotgun (WGS) entry which is preliminary data.</text>
</comment>
<protein>
    <submittedName>
        <fullName evidence="1">Uncharacterized protein</fullName>
    </submittedName>
</protein>
<dbReference type="EMBL" id="PXXO01000021">
    <property type="protein sequence ID" value="PSJ03485.1"/>
    <property type="molecule type" value="Genomic_DNA"/>
</dbReference>
<dbReference type="Proteomes" id="UP000243002">
    <property type="component" value="Unassembled WGS sequence"/>
</dbReference>
<dbReference type="SUPFAM" id="SSF48452">
    <property type="entry name" value="TPR-like"/>
    <property type="match status" value="1"/>
</dbReference>
<evidence type="ECO:0000313" key="1">
    <source>
        <dbReference type="EMBL" id="PSJ03485.1"/>
    </source>
</evidence>
<reference evidence="1 2" key="1">
    <citation type="journal article" date="2018" name="Environ. Microbiol.">
        <title>Ecological and genomic features of two widespread freshwater picocyanobacteria.</title>
        <authorList>
            <person name="Cabello-Yeves P.J."/>
            <person name="Picazo A."/>
            <person name="Camacho A."/>
            <person name="Callieri C."/>
            <person name="Rosselli R."/>
            <person name="Roda-Garcia J.J."/>
            <person name="Coutinho F.H."/>
            <person name="Rodriguez-Valera F."/>
        </authorList>
    </citation>
    <scope>NUCLEOTIDE SEQUENCE [LARGE SCALE GENOMIC DNA]</scope>
    <source>
        <strain evidence="1 2">Tous</strain>
    </source>
</reference>
<keyword evidence="2" id="KW-1185">Reference proteome</keyword>
<dbReference type="Gene3D" id="1.25.40.10">
    <property type="entry name" value="Tetratricopeptide repeat domain"/>
    <property type="match status" value="1"/>
</dbReference>
<organism evidence="1 2">
    <name type="scientific">Cyanobium usitatum str. Tous</name>
    <dbReference type="NCBI Taxonomy" id="2116684"/>
    <lineage>
        <taxon>Bacteria</taxon>
        <taxon>Bacillati</taxon>
        <taxon>Cyanobacteriota</taxon>
        <taxon>Cyanophyceae</taxon>
        <taxon>Synechococcales</taxon>
        <taxon>Prochlorococcaceae</taxon>
        <taxon>Cyanobium</taxon>
    </lineage>
</organism>
<dbReference type="SMART" id="SM00028">
    <property type="entry name" value="TPR"/>
    <property type="match status" value="3"/>
</dbReference>
<dbReference type="SUPFAM" id="SSF53756">
    <property type="entry name" value="UDP-Glycosyltransferase/glycogen phosphorylase"/>
    <property type="match status" value="1"/>
</dbReference>
<name>A0A2P7MQN5_9CYAN</name>
<dbReference type="Gene3D" id="3.40.50.2000">
    <property type="entry name" value="Glycogen Phosphorylase B"/>
    <property type="match status" value="1"/>
</dbReference>
<sequence>MKPLAPQAIRLFQAGWDAEQSGNWHIAVEAYDCCLSITGPHPQVLCNLAQVLWMSEQLTAAEHALHQALQLAPQEGKLWRLQATLQRDLNRFEAAEQAFQRAARFGFTDATTSWNHSETLIGLGRYGEAFALAEQRLSEPGFQGLFHRTAPYWQNWPHCRKLLVWSEQGLGDTLQFVRWLPLLQHRLPALEQLVLDVEAPLVQLMQRGLAWLPRPLEVRAKQANPAPWQGAQGSLLSLPHRLGGAPAPLPGAYLLDPAWQRRLRTARSRPRVGVVWASGHRQDDPNTARLYRRRSLPTNALVALLTGLDALGAELVNLQIGPDRQQASAWKGSFAGALDPSADFAAMAEQMADLDLTLSVDTAAAHLAGATGLPAWVLLPWNADGRWLRQRSDSPWYPSLRLWRQPAAGDWPGLVDAVLQGFASWLIRSR</sequence>